<gene>
    <name evidence="3" type="ORF">AMOR_16260</name>
</gene>
<evidence type="ECO:0008006" key="5">
    <source>
        <dbReference type="Google" id="ProtNLM"/>
    </source>
</evidence>
<name>A0ABM7WT36_9BACT</name>
<dbReference type="Proteomes" id="UP001162891">
    <property type="component" value="Chromosome"/>
</dbReference>
<accession>A0ABM7WT36</accession>
<evidence type="ECO:0000313" key="4">
    <source>
        <dbReference type="Proteomes" id="UP001162891"/>
    </source>
</evidence>
<dbReference type="EMBL" id="AP025591">
    <property type="protein sequence ID" value="BDG02630.1"/>
    <property type="molecule type" value="Genomic_DNA"/>
</dbReference>
<protein>
    <recommendedName>
        <fullName evidence="5">Late embryogenesis abundant protein</fullName>
    </recommendedName>
</protein>
<reference evidence="4" key="1">
    <citation type="journal article" date="2022" name="Int. J. Syst. Evol. Microbiol.">
        <title>Anaeromyxobacter oryzae sp. nov., Anaeromyxobacter diazotrophicus sp. nov. and Anaeromyxobacter paludicola sp. nov., isolated from paddy soils.</title>
        <authorList>
            <person name="Itoh H."/>
            <person name="Xu Z."/>
            <person name="Mise K."/>
            <person name="Masuda Y."/>
            <person name="Ushijima N."/>
            <person name="Hayakawa C."/>
            <person name="Shiratori Y."/>
            <person name="Senoo K."/>
        </authorList>
    </citation>
    <scope>NUCLEOTIDE SEQUENCE [LARGE SCALE GENOMIC DNA]</scope>
    <source>
        <strain evidence="4">Red232</strain>
    </source>
</reference>
<evidence type="ECO:0000256" key="2">
    <source>
        <dbReference type="SAM" id="Phobius"/>
    </source>
</evidence>
<feature type="compositionally biased region" description="Basic and acidic residues" evidence="1">
    <location>
        <begin position="207"/>
        <end position="218"/>
    </location>
</feature>
<feature type="compositionally biased region" description="Basic and acidic residues" evidence="1">
    <location>
        <begin position="345"/>
        <end position="356"/>
    </location>
</feature>
<organism evidence="3 4">
    <name type="scientific">Anaeromyxobacter oryzae</name>
    <dbReference type="NCBI Taxonomy" id="2918170"/>
    <lineage>
        <taxon>Bacteria</taxon>
        <taxon>Pseudomonadati</taxon>
        <taxon>Myxococcota</taxon>
        <taxon>Myxococcia</taxon>
        <taxon>Myxococcales</taxon>
        <taxon>Cystobacterineae</taxon>
        <taxon>Anaeromyxobacteraceae</taxon>
        <taxon>Anaeromyxobacter</taxon>
    </lineage>
</organism>
<proteinExistence type="predicted"/>
<sequence length="356" mass="37008">MASFRLRRERRSRARAIVAVSAGGIAAGAALFYFLDPRRGGERRARASQALRGAPGRVEATARDLGERAGRTLRDTRGKVERGVQEATERARGAADEVRETAAQGREALARRGVTNDQALQGAAGGVLLARAIFGGGLLRIPAGIAGISVLARLASRSDSLHRGVQRTRDVARSAADRLREQIEGAEGHERQHGGGGSGRQRGGARRQPEVREAKSPSELEPGVASGHPEPTYRDRADRSGPHMGRGRGDGGGPRGGGYDAAADVGEDGGFLAPGTDDVTPASEFDAPEPGASVREGELGSMRPPDEEEESAPRIIAPDEAGANPSARILGPDERPVGSGAAEADAARRDPTSDGG</sequence>
<evidence type="ECO:0000313" key="3">
    <source>
        <dbReference type="EMBL" id="BDG02630.1"/>
    </source>
</evidence>
<feature type="compositionally biased region" description="Gly residues" evidence="1">
    <location>
        <begin position="250"/>
        <end position="259"/>
    </location>
</feature>
<feature type="compositionally biased region" description="Basic and acidic residues" evidence="1">
    <location>
        <begin position="183"/>
        <end position="193"/>
    </location>
</feature>
<keyword evidence="2" id="KW-0812">Transmembrane</keyword>
<feature type="region of interest" description="Disordered" evidence="1">
    <location>
        <begin position="183"/>
        <end position="356"/>
    </location>
</feature>
<evidence type="ECO:0000256" key="1">
    <source>
        <dbReference type="SAM" id="MobiDB-lite"/>
    </source>
</evidence>
<dbReference type="RefSeq" id="WP_248360319.1">
    <property type="nucleotide sequence ID" value="NZ_AP025591.1"/>
</dbReference>
<keyword evidence="4" id="KW-1185">Reference proteome</keyword>
<feature type="transmembrane region" description="Helical" evidence="2">
    <location>
        <begin position="16"/>
        <end position="35"/>
    </location>
</feature>
<feature type="compositionally biased region" description="Basic and acidic residues" evidence="1">
    <location>
        <begin position="231"/>
        <end position="241"/>
    </location>
</feature>
<keyword evidence="2" id="KW-1133">Transmembrane helix</keyword>
<keyword evidence="2" id="KW-0472">Membrane</keyword>